<dbReference type="OrthoDB" id="5353914at2759"/>
<dbReference type="InterPro" id="IPR054505">
    <property type="entry name" value="Myb_DNA-bind_8"/>
</dbReference>
<protein>
    <recommendedName>
        <fullName evidence="2">Myb-like DNA-binding domain-containing protein</fullName>
    </recommendedName>
</protein>
<evidence type="ECO:0000256" key="1">
    <source>
        <dbReference type="SAM" id="MobiDB-lite"/>
    </source>
</evidence>
<dbReference type="EMBL" id="ML736174">
    <property type="protein sequence ID" value="KAE8381080.1"/>
    <property type="molecule type" value="Genomic_DNA"/>
</dbReference>
<accession>A0A5N7BH35</accession>
<keyword evidence="4" id="KW-1185">Reference proteome</keyword>
<proteinExistence type="predicted"/>
<name>A0A5N7BH35_9EURO</name>
<evidence type="ECO:0000313" key="4">
    <source>
        <dbReference type="Proteomes" id="UP000326198"/>
    </source>
</evidence>
<dbReference type="Proteomes" id="UP000326198">
    <property type="component" value="Unassembled WGS sequence"/>
</dbReference>
<feature type="domain" description="Myb-like DNA-binding" evidence="2">
    <location>
        <begin position="7"/>
        <end position="61"/>
    </location>
</feature>
<evidence type="ECO:0000259" key="2">
    <source>
        <dbReference type="Pfam" id="PF22980"/>
    </source>
</evidence>
<sequence>MPPITDAEQIEFLLSCVRHTNSGKVDFEEVAKECNIVSKGAAGLKKINENLSAKRYERLSKGRNTGSGGGSSAGSPVPSPKKTTKSPVAKRKTVPKTAVSKKAATKKGKKMKVVAVALAEILVKQWADLVKVEEHSSREDTEIDEPVSGDALFDQFCTVDGGDGDVKVEGEDADAYA</sequence>
<reference evidence="3 4" key="1">
    <citation type="submission" date="2019-04" db="EMBL/GenBank/DDBJ databases">
        <title>Friends and foes A comparative genomics studyof 23 Aspergillus species from section Flavi.</title>
        <authorList>
            <consortium name="DOE Joint Genome Institute"/>
            <person name="Kjaerbolling I."/>
            <person name="Vesth T."/>
            <person name="Frisvad J.C."/>
            <person name="Nybo J.L."/>
            <person name="Theobald S."/>
            <person name="Kildgaard S."/>
            <person name="Isbrandt T."/>
            <person name="Kuo A."/>
            <person name="Sato A."/>
            <person name="Lyhne E.K."/>
            <person name="Kogle M.E."/>
            <person name="Wiebenga A."/>
            <person name="Kun R.S."/>
            <person name="Lubbers R.J."/>
            <person name="Makela M.R."/>
            <person name="Barry K."/>
            <person name="Chovatia M."/>
            <person name="Clum A."/>
            <person name="Daum C."/>
            <person name="Haridas S."/>
            <person name="He G."/>
            <person name="LaButti K."/>
            <person name="Lipzen A."/>
            <person name="Mondo S."/>
            <person name="Riley R."/>
            <person name="Salamov A."/>
            <person name="Simmons B.A."/>
            <person name="Magnuson J.K."/>
            <person name="Henrissat B."/>
            <person name="Mortensen U.H."/>
            <person name="Larsen T.O."/>
            <person name="Devries R.P."/>
            <person name="Grigoriev I.V."/>
            <person name="Machida M."/>
            <person name="Baker S.E."/>
            <person name="Andersen M.R."/>
        </authorList>
    </citation>
    <scope>NUCLEOTIDE SEQUENCE [LARGE SCALE GENOMIC DNA]</scope>
    <source>
        <strain evidence="3 4">IBT 29228</strain>
    </source>
</reference>
<gene>
    <name evidence="3" type="ORF">BDV26DRAFT_289780</name>
</gene>
<dbReference type="AlphaFoldDB" id="A0A5N7BH35"/>
<evidence type="ECO:0000313" key="3">
    <source>
        <dbReference type="EMBL" id="KAE8381080.1"/>
    </source>
</evidence>
<feature type="compositionally biased region" description="Basic residues" evidence="1">
    <location>
        <begin position="82"/>
        <end position="94"/>
    </location>
</feature>
<feature type="region of interest" description="Disordered" evidence="1">
    <location>
        <begin position="60"/>
        <end position="108"/>
    </location>
</feature>
<dbReference type="Pfam" id="PF22980">
    <property type="entry name" value="Myb_DNA-bind_8"/>
    <property type="match status" value="1"/>
</dbReference>
<organism evidence="3 4">
    <name type="scientific">Aspergillus bertholletiae</name>
    <dbReference type="NCBI Taxonomy" id="1226010"/>
    <lineage>
        <taxon>Eukaryota</taxon>
        <taxon>Fungi</taxon>
        <taxon>Dikarya</taxon>
        <taxon>Ascomycota</taxon>
        <taxon>Pezizomycotina</taxon>
        <taxon>Eurotiomycetes</taxon>
        <taxon>Eurotiomycetidae</taxon>
        <taxon>Eurotiales</taxon>
        <taxon>Aspergillaceae</taxon>
        <taxon>Aspergillus</taxon>
        <taxon>Aspergillus subgen. Circumdati</taxon>
    </lineage>
</organism>